<dbReference type="FunFam" id="1.10.10.10:FF:000001">
    <property type="entry name" value="LysR family transcriptional regulator"/>
    <property type="match status" value="1"/>
</dbReference>
<name>A0A255HBS8_9ACTN</name>
<dbReference type="OrthoDB" id="3181812at2"/>
<dbReference type="InterPro" id="IPR000847">
    <property type="entry name" value="LysR_HTH_N"/>
</dbReference>
<evidence type="ECO:0000313" key="7">
    <source>
        <dbReference type="Proteomes" id="UP000216311"/>
    </source>
</evidence>
<dbReference type="EMBL" id="NMVQ01000001">
    <property type="protein sequence ID" value="OYO25121.1"/>
    <property type="molecule type" value="Genomic_DNA"/>
</dbReference>
<comment type="caution">
    <text evidence="6">The sequence shown here is derived from an EMBL/GenBank/DDBJ whole genome shotgun (WGS) entry which is preliminary data.</text>
</comment>
<feature type="domain" description="HTH lysR-type" evidence="5">
    <location>
        <begin position="13"/>
        <end position="70"/>
    </location>
</feature>
<dbReference type="SUPFAM" id="SSF46785">
    <property type="entry name" value="Winged helix' DNA-binding domain"/>
    <property type="match status" value="1"/>
</dbReference>
<dbReference type="PROSITE" id="PS50931">
    <property type="entry name" value="HTH_LYSR"/>
    <property type="match status" value="1"/>
</dbReference>
<evidence type="ECO:0000256" key="2">
    <source>
        <dbReference type="ARBA" id="ARBA00023015"/>
    </source>
</evidence>
<dbReference type="PANTHER" id="PTHR30346">
    <property type="entry name" value="TRANSCRIPTIONAL DUAL REGULATOR HCAR-RELATED"/>
    <property type="match status" value="1"/>
</dbReference>
<dbReference type="SUPFAM" id="SSF56601">
    <property type="entry name" value="beta-lactamase/transpeptidase-like"/>
    <property type="match status" value="1"/>
</dbReference>
<dbReference type="Pfam" id="PF03466">
    <property type="entry name" value="LysR_substrate"/>
    <property type="match status" value="1"/>
</dbReference>
<dbReference type="GO" id="GO:0032993">
    <property type="term" value="C:protein-DNA complex"/>
    <property type="evidence" value="ECO:0007669"/>
    <property type="project" value="TreeGrafter"/>
</dbReference>
<dbReference type="Gene3D" id="3.40.710.10">
    <property type="entry name" value="DD-peptidase/beta-lactamase superfamily"/>
    <property type="match status" value="1"/>
</dbReference>
<evidence type="ECO:0000259" key="5">
    <source>
        <dbReference type="PROSITE" id="PS50931"/>
    </source>
</evidence>
<dbReference type="AlphaFoldDB" id="A0A255HBS8"/>
<evidence type="ECO:0000313" key="6">
    <source>
        <dbReference type="EMBL" id="OYO25121.1"/>
    </source>
</evidence>
<dbReference type="InterPro" id="IPR012338">
    <property type="entry name" value="Beta-lactam/transpept-like"/>
</dbReference>
<evidence type="ECO:0000256" key="3">
    <source>
        <dbReference type="ARBA" id="ARBA00023125"/>
    </source>
</evidence>
<accession>A0A255HBS8</accession>
<dbReference type="PANTHER" id="PTHR30346:SF28">
    <property type="entry name" value="HTH-TYPE TRANSCRIPTIONAL REGULATOR CYNR"/>
    <property type="match status" value="1"/>
</dbReference>
<keyword evidence="3" id="KW-0238">DNA-binding</keyword>
<dbReference type="GO" id="GO:0030655">
    <property type="term" value="P:beta-lactam antibiotic catabolic process"/>
    <property type="evidence" value="ECO:0007669"/>
    <property type="project" value="InterPro"/>
</dbReference>
<dbReference type="GO" id="GO:0003700">
    <property type="term" value="F:DNA-binding transcription factor activity"/>
    <property type="evidence" value="ECO:0007669"/>
    <property type="project" value="InterPro"/>
</dbReference>
<dbReference type="InterPro" id="IPR005119">
    <property type="entry name" value="LysR_subst-bd"/>
</dbReference>
<dbReference type="GO" id="GO:0003677">
    <property type="term" value="F:DNA binding"/>
    <property type="evidence" value="ECO:0007669"/>
    <property type="project" value="UniProtKB-KW"/>
</dbReference>
<evidence type="ECO:0000256" key="1">
    <source>
        <dbReference type="ARBA" id="ARBA00009437"/>
    </source>
</evidence>
<dbReference type="SUPFAM" id="SSF53850">
    <property type="entry name" value="Periplasmic binding protein-like II"/>
    <property type="match status" value="1"/>
</dbReference>
<dbReference type="Gene3D" id="3.40.190.10">
    <property type="entry name" value="Periplasmic binding protein-like II"/>
    <property type="match status" value="2"/>
</dbReference>
<gene>
    <name evidence="6" type="ORF">CGZ93_01295</name>
</gene>
<dbReference type="Proteomes" id="UP000216311">
    <property type="component" value="Unassembled WGS sequence"/>
</dbReference>
<dbReference type="CDD" id="cd05466">
    <property type="entry name" value="PBP2_LTTR_substrate"/>
    <property type="match status" value="1"/>
</dbReference>
<proteinExistence type="inferred from homology"/>
<dbReference type="Pfam" id="PF13354">
    <property type="entry name" value="Beta-lactamase2"/>
    <property type="match status" value="1"/>
</dbReference>
<dbReference type="GO" id="GO:0008800">
    <property type="term" value="F:beta-lactamase activity"/>
    <property type="evidence" value="ECO:0007669"/>
    <property type="project" value="InterPro"/>
</dbReference>
<comment type="similarity">
    <text evidence="1">Belongs to the LysR transcriptional regulatory family.</text>
</comment>
<dbReference type="PRINTS" id="PR00039">
    <property type="entry name" value="HTHLYSR"/>
</dbReference>
<organism evidence="6 7">
    <name type="scientific">Enemella dayhoffiae</name>
    <dbReference type="NCBI Taxonomy" id="2016507"/>
    <lineage>
        <taxon>Bacteria</taxon>
        <taxon>Bacillati</taxon>
        <taxon>Actinomycetota</taxon>
        <taxon>Actinomycetes</taxon>
        <taxon>Propionibacteriales</taxon>
        <taxon>Propionibacteriaceae</taxon>
        <taxon>Enemella</taxon>
    </lineage>
</organism>
<dbReference type="InterPro" id="IPR036388">
    <property type="entry name" value="WH-like_DNA-bd_sf"/>
</dbReference>
<dbReference type="InterPro" id="IPR036390">
    <property type="entry name" value="WH_DNA-bd_sf"/>
</dbReference>
<keyword evidence="7" id="KW-1185">Reference proteome</keyword>
<protein>
    <recommendedName>
        <fullName evidence="5">HTH lysR-type domain-containing protein</fullName>
    </recommendedName>
</protein>
<dbReference type="Gene3D" id="1.10.10.10">
    <property type="entry name" value="Winged helix-like DNA-binding domain superfamily/Winged helix DNA-binding domain"/>
    <property type="match status" value="1"/>
</dbReference>
<sequence length="580" mass="62371">MASCCDWQDRPVDLLRHLRYFAVVAEEGHIGRAAERLDLAQPALSQRVKALEAALGVPLVVKDGRGIRVTEQGRLLGERAAALVDSADHIAADLQPANTSGVEILVPPTFAPERLAVLARTLADCYAPRGVRTVPLPPPERERRFAAGSVDAVLLVTPAEGDVSLPLGAALAADHPLASMATVHPSDLNEERVLVLDEDEPRRAQLAAQLDRHGLDAEWIEWGQAPVSALARAWAGAVCLTDPRHAADAGLVWVPLAGTPLRRELELRWAPGRHPHDLGAVMRAVAAALEAEVAPQPAARTPVATGTLARILDLWAGVEIEGAVHVRDLDSAAELGIDSDESWPLASVAKVPLAVALHRAAERGLVDLDQPRVLRPDGRTRGTTGISAMSDSVTMSLRDAAYLALTISDNAAADAIWDAIGADRIRASLREVVEPGEVWLGEPTRDLYDRVEFGDGAVDGPRACRATPRGATRLLARIWADEAASAPGCAHLRDLMQRQVWTHRLASGFPAEDIVVAGKTGTVQDHRHEIGVVTYPDGSRYAVAVFSRRRDRAAHHRWDWAIGETARLAVNAMRRGETSD</sequence>
<evidence type="ECO:0000256" key="4">
    <source>
        <dbReference type="ARBA" id="ARBA00023163"/>
    </source>
</evidence>
<keyword evidence="4" id="KW-0804">Transcription</keyword>
<dbReference type="Pfam" id="PF00126">
    <property type="entry name" value="HTH_1"/>
    <property type="match status" value="1"/>
</dbReference>
<keyword evidence="2" id="KW-0805">Transcription regulation</keyword>
<dbReference type="InterPro" id="IPR045155">
    <property type="entry name" value="Beta-lactam_cat"/>
</dbReference>
<reference evidence="6 7" key="1">
    <citation type="submission" date="2017-07" db="EMBL/GenBank/DDBJ databases">
        <title>Draft whole genome sequences of clinical Proprionibacteriaceae strains.</title>
        <authorList>
            <person name="Bernier A.-M."/>
            <person name="Bernard K."/>
            <person name="Domingo M.-C."/>
        </authorList>
    </citation>
    <scope>NUCLEOTIDE SEQUENCE [LARGE SCALE GENOMIC DNA]</scope>
    <source>
        <strain evidence="6 7">NML 130396</strain>
    </source>
</reference>